<gene>
    <name evidence="1" type="ORF">OFUS_LOCUS1738</name>
</gene>
<dbReference type="SUPFAM" id="SSF47473">
    <property type="entry name" value="EF-hand"/>
    <property type="match status" value="1"/>
</dbReference>
<comment type="caution">
    <text evidence="1">The sequence shown here is derived from an EMBL/GenBank/DDBJ whole genome shotgun (WGS) entry which is preliminary data.</text>
</comment>
<proteinExistence type="predicted"/>
<dbReference type="OrthoDB" id="6129702at2759"/>
<evidence type="ECO:0000313" key="1">
    <source>
        <dbReference type="EMBL" id="CAH1774235.1"/>
    </source>
</evidence>
<protein>
    <recommendedName>
        <fullName evidence="3">EF-hand domain-containing protein</fullName>
    </recommendedName>
</protein>
<dbReference type="EMBL" id="CAIIXF020000001">
    <property type="protein sequence ID" value="CAH1774235.1"/>
    <property type="molecule type" value="Genomic_DNA"/>
</dbReference>
<dbReference type="InterPro" id="IPR011992">
    <property type="entry name" value="EF-hand-dom_pair"/>
</dbReference>
<accession>A0A8S4N098</accession>
<feature type="non-terminal residue" evidence="1">
    <location>
        <position position="114"/>
    </location>
</feature>
<reference evidence="1" key="1">
    <citation type="submission" date="2022-03" db="EMBL/GenBank/DDBJ databases">
        <authorList>
            <person name="Martin C."/>
        </authorList>
    </citation>
    <scope>NUCLEOTIDE SEQUENCE</scope>
</reference>
<dbReference type="AlphaFoldDB" id="A0A8S4N098"/>
<name>A0A8S4N098_OWEFU</name>
<organism evidence="1 2">
    <name type="scientific">Owenia fusiformis</name>
    <name type="common">Polychaete worm</name>
    <dbReference type="NCBI Taxonomy" id="6347"/>
    <lineage>
        <taxon>Eukaryota</taxon>
        <taxon>Metazoa</taxon>
        <taxon>Spiralia</taxon>
        <taxon>Lophotrochozoa</taxon>
        <taxon>Annelida</taxon>
        <taxon>Polychaeta</taxon>
        <taxon>Sedentaria</taxon>
        <taxon>Canalipalpata</taxon>
        <taxon>Sabellida</taxon>
        <taxon>Oweniida</taxon>
        <taxon>Oweniidae</taxon>
        <taxon>Owenia</taxon>
    </lineage>
</organism>
<sequence>MGELGERNSLVDQIFQQYDADLKGELTAVQAQSIHADMRIGGISFQQVEASIDYTCLGDTVEKSELFELLQEMDRRYFLVQDFRWEFSMLDREMKDTITEDQARWFLQAVHGDF</sequence>
<keyword evidence="2" id="KW-1185">Reference proteome</keyword>
<evidence type="ECO:0008006" key="3">
    <source>
        <dbReference type="Google" id="ProtNLM"/>
    </source>
</evidence>
<evidence type="ECO:0000313" key="2">
    <source>
        <dbReference type="Proteomes" id="UP000749559"/>
    </source>
</evidence>
<dbReference type="Proteomes" id="UP000749559">
    <property type="component" value="Unassembled WGS sequence"/>
</dbReference>